<gene>
    <name evidence="1" type="ORF">S03H2_14097</name>
</gene>
<dbReference type="AlphaFoldDB" id="X1FAM2"/>
<accession>X1FAM2</accession>
<reference evidence="1" key="1">
    <citation type="journal article" date="2014" name="Front. Microbiol.">
        <title>High frequency of phylogenetically diverse reductive dehalogenase-homologous genes in deep subseafloor sedimentary metagenomes.</title>
        <authorList>
            <person name="Kawai M."/>
            <person name="Futagami T."/>
            <person name="Toyoda A."/>
            <person name="Takaki Y."/>
            <person name="Nishi S."/>
            <person name="Hori S."/>
            <person name="Arai W."/>
            <person name="Tsubouchi T."/>
            <person name="Morono Y."/>
            <person name="Uchiyama I."/>
            <person name="Ito T."/>
            <person name="Fujiyama A."/>
            <person name="Inagaki F."/>
            <person name="Takami H."/>
        </authorList>
    </citation>
    <scope>NUCLEOTIDE SEQUENCE</scope>
    <source>
        <strain evidence="1">Expedition CK06-06</strain>
    </source>
</reference>
<dbReference type="EMBL" id="BARU01007152">
    <property type="protein sequence ID" value="GAH41982.1"/>
    <property type="molecule type" value="Genomic_DNA"/>
</dbReference>
<comment type="caution">
    <text evidence="1">The sequence shown here is derived from an EMBL/GenBank/DDBJ whole genome shotgun (WGS) entry which is preliminary data.</text>
</comment>
<name>X1FAM2_9ZZZZ</name>
<feature type="non-terminal residue" evidence="1">
    <location>
        <position position="1"/>
    </location>
</feature>
<proteinExistence type="predicted"/>
<evidence type="ECO:0008006" key="2">
    <source>
        <dbReference type="Google" id="ProtNLM"/>
    </source>
</evidence>
<evidence type="ECO:0000313" key="1">
    <source>
        <dbReference type="EMBL" id="GAH41982.1"/>
    </source>
</evidence>
<sequence>RSLESPAIRSNRTGVILCRTIKKLYPHTDVICISVVIDRDTIKEIEDQDIRFFSKGEVPLRTVLDHITTKLLGRTFTSSSDD</sequence>
<organism evidence="1">
    <name type="scientific">marine sediment metagenome</name>
    <dbReference type="NCBI Taxonomy" id="412755"/>
    <lineage>
        <taxon>unclassified sequences</taxon>
        <taxon>metagenomes</taxon>
        <taxon>ecological metagenomes</taxon>
    </lineage>
</organism>
<protein>
    <recommendedName>
        <fullName evidence="2">Response regulatory domain-containing protein</fullName>
    </recommendedName>
</protein>